<protein>
    <submittedName>
        <fullName evidence="1">Uncharacterized protein</fullName>
    </submittedName>
</protein>
<dbReference type="EMBL" id="MU006360">
    <property type="protein sequence ID" value="KAF2844907.1"/>
    <property type="molecule type" value="Genomic_DNA"/>
</dbReference>
<keyword evidence="2" id="KW-1185">Reference proteome</keyword>
<sequence length="169" mass="19443">MEFFERKQIYLETELNISRLQPLHIHHFQYKTVCAEDGTHIQNCLDAVNYDLRHKSLPTIDIPLPLYGYVFVSRRLDFTKMKDPVWRIRAECNTTTAKVDCAFFSMMCEMRVRTTVAFPQSRCNGGFACVPCRSVSEMSMLVEAGRNRANRSEGAVNSHNFASSTLVHK</sequence>
<evidence type="ECO:0000313" key="1">
    <source>
        <dbReference type="EMBL" id="KAF2844907.1"/>
    </source>
</evidence>
<dbReference type="Proteomes" id="UP000799423">
    <property type="component" value="Unassembled WGS sequence"/>
</dbReference>
<dbReference type="AlphaFoldDB" id="A0A6A7ARC2"/>
<gene>
    <name evidence="1" type="ORF">T440DRAFT_473065</name>
</gene>
<reference evidence="1" key="1">
    <citation type="submission" date="2020-01" db="EMBL/GenBank/DDBJ databases">
        <authorList>
            <consortium name="DOE Joint Genome Institute"/>
            <person name="Haridas S."/>
            <person name="Albert R."/>
            <person name="Binder M."/>
            <person name="Bloem J."/>
            <person name="Labutti K."/>
            <person name="Salamov A."/>
            <person name="Andreopoulos B."/>
            <person name="Baker S.E."/>
            <person name="Barry K."/>
            <person name="Bills G."/>
            <person name="Bluhm B.H."/>
            <person name="Cannon C."/>
            <person name="Castanera R."/>
            <person name="Culley D.E."/>
            <person name="Daum C."/>
            <person name="Ezra D."/>
            <person name="Gonzalez J.B."/>
            <person name="Henrissat B."/>
            <person name="Kuo A."/>
            <person name="Liang C."/>
            <person name="Lipzen A."/>
            <person name="Lutzoni F."/>
            <person name="Magnuson J."/>
            <person name="Mondo S."/>
            <person name="Nolan M."/>
            <person name="Ohm R."/>
            <person name="Pangilinan J."/>
            <person name="Park H.-J."/>
            <person name="Ramirez L."/>
            <person name="Alfaro M."/>
            <person name="Sun H."/>
            <person name="Tritt A."/>
            <person name="Yoshinaga Y."/>
            <person name="Zwiers L.-H."/>
            <person name="Turgeon B.G."/>
            <person name="Goodwin S.B."/>
            <person name="Spatafora J.W."/>
            <person name="Crous P.W."/>
            <person name="Grigoriev I.V."/>
        </authorList>
    </citation>
    <scope>NUCLEOTIDE SEQUENCE</scope>
    <source>
        <strain evidence="1">IPT5</strain>
    </source>
</reference>
<accession>A0A6A7ARC2</accession>
<name>A0A6A7ARC2_9PLEO</name>
<evidence type="ECO:0000313" key="2">
    <source>
        <dbReference type="Proteomes" id="UP000799423"/>
    </source>
</evidence>
<proteinExistence type="predicted"/>
<organism evidence="1 2">
    <name type="scientific">Plenodomus tracheiphilus IPT5</name>
    <dbReference type="NCBI Taxonomy" id="1408161"/>
    <lineage>
        <taxon>Eukaryota</taxon>
        <taxon>Fungi</taxon>
        <taxon>Dikarya</taxon>
        <taxon>Ascomycota</taxon>
        <taxon>Pezizomycotina</taxon>
        <taxon>Dothideomycetes</taxon>
        <taxon>Pleosporomycetidae</taxon>
        <taxon>Pleosporales</taxon>
        <taxon>Pleosporineae</taxon>
        <taxon>Leptosphaeriaceae</taxon>
        <taxon>Plenodomus</taxon>
    </lineage>
</organism>